<sequence>MSLLSLLAEAALCVIDTDRKEDMTTATTTTDSDKSPRRASLASRSASSCSPTHSHACSTTDRELVVGEPDEWSHNADKPQLSSQKAGIVLPPAVISDNQQRNKHGRRYQCEVCSKLFQRKHHLVSHLVSHTESKPFRCAIPGCDASFRRTQDMRRHMRKVFHKPVDLPHVDGDFKIPVQDTLSVPLLPPSADHHDAALYSHSA</sequence>
<evidence type="ECO:0000256" key="5">
    <source>
        <dbReference type="ARBA" id="ARBA00022833"/>
    </source>
</evidence>
<evidence type="ECO:0000256" key="6">
    <source>
        <dbReference type="ARBA" id="ARBA00023242"/>
    </source>
</evidence>
<keyword evidence="11" id="KW-1185">Reference proteome</keyword>
<dbReference type="GO" id="GO:0000978">
    <property type="term" value="F:RNA polymerase II cis-regulatory region sequence-specific DNA binding"/>
    <property type="evidence" value="ECO:0007669"/>
    <property type="project" value="TreeGrafter"/>
</dbReference>
<keyword evidence="5" id="KW-0862">Zinc</keyword>
<dbReference type="EMBL" id="QEAP01000089">
    <property type="protein sequence ID" value="TPX75242.1"/>
    <property type="molecule type" value="Genomic_DNA"/>
</dbReference>
<feature type="region of interest" description="Disordered" evidence="8">
    <location>
        <begin position="22"/>
        <end position="56"/>
    </location>
</feature>
<evidence type="ECO:0000256" key="3">
    <source>
        <dbReference type="ARBA" id="ARBA00022737"/>
    </source>
</evidence>
<evidence type="ECO:0000256" key="1">
    <source>
        <dbReference type="ARBA" id="ARBA00004123"/>
    </source>
</evidence>
<dbReference type="PROSITE" id="PS50157">
    <property type="entry name" value="ZINC_FINGER_C2H2_2"/>
    <property type="match status" value="2"/>
</dbReference>
<dbReference type="Proteomes" id="UP000320333">
    <property type="component" value="Unassembled WGS sequence"/>
</dbReference>
<comment type="caution">
    <text evidence="10">The sequence shown here is derived from an EMBL/GenBank/DDBJ whole genome shotgun (WGS) entry which is preliminary data.</text>
</comment>
<dbReference type="AlphaFoldDB" id="A0A507FGG5"/>
<evidence type="ECO:0000313" key="11">
    <source>
        <dbReference type="Proteomes" id="UP000320333"/>
    </source>
</evidence>
<name>A0A507FGG5_9FUNG</name>
<evidence type="ECO:0000313" key="10">
    <source>
        <dbReference type="EMBL" id="TPX75242.1"/>
    </source>
</evidence>
<evidence type="ECO:0000256" key="2">
    <source>
        <dbReference type="ARBA" id="ARBA00022723"/>
    </source>
</evidence>
<dbReference type="InterPro" id="IPR036236">
    <property type="entry name" value="Znf_C2H2_sf"/>
</dbReference>
<dbReference type="SMART" id="SM00355">
    <property type="entry name" value="ZnF_C2H2"/>
    <property type="match status" value="2"/>
</dbReference>
<dbReference type="STRING" id="246404.A0A507FGG5"/>
<gene>
    <name evidence="10" type="ORF">CcCBS67573_g03505</name>
</gene>
<dbReference type="GO" id="GO:0000981">
    <property type="term" value="F:DNA-binding transcription factor activity, RNA polymerase II-specific"/>
    <property type="evidence" value="ECO:0007669"/>
    <property type="project" value="TreeGrafter"/>
</dbReference>
<protein>
    <recommendedName>
        <fullName evidence="9">C2H2-type domain-containing protein</fullName>
    </recommendedName>
</protein>
<dbReference type="FunFam" id="3.30.160.60:FF:000145">
    <property type="entry name" value="Zinc finger protein 574"/>
    <property type="match status" value="1"/>
</dbReference>
<dbReference type="SUPFAM" id="SSF57667">
    <property type="entry name" value="beta-beta-alpha zinc fingers"/>
    <property type="match status" value="1"/>
</dbReference>
<dbReference type="PANTHER" id="PTHR23235:SF120">
    <property type="entry name" value="KRUPPEL-LIKE FACTOR 15"/>
    <property type="match status" value="1"/>
</dbReference>
<dbReference type="InterPro" id="IPR013087">
    <property type="entry name" value="Znf_C2H2_type"/>
</dbReference>
<dbReference type="OrthoDB" id="9947289at2759"/>
<feature type="domain" description="C2H2-type" evidence="9">
    <location>
        <begin position="108"/>
        <end position="135"/>
    </location>
</feature>
<evidence type="ECO:0000256" key="7">
    <source>
        <dbReference type="PROSITE-ProRule" id="PRU00042"/>
    </source>
</evidence>
<feature type="domain" description="C2H2-type" evidence="9">
    <location>
        <begin position="136"/>
        <end position="162"/>
    </location>
</feature>
<comment type="subcellular location">
    <subcellularLocation>
        <location evidence="1">Nucleus</location>
    </subcellularLocation>
</comment>
<feature type="compositionally biased region" description="Low complexity" evidence="8">
    <location>
        <begin position="38"/>
        <end position="56"/>
    </location>
</feature>
<keyword evidence="6" id="KW-0539">Nucleus</keyword>
<keyword evidence="3" id="KW-0677">Repeat</keyword>
<dbReference type="Gene3D" id="3.30.160.60">
    <property type="entry name" value="Classic Zinc Finger"/>
    <property type="match status" value="2"/>
</dbReference>
<dbReference type="Pfam" id="PF00096">
    <property type="entry name" value="zf-C2H2"/>
    <property type="match status" value="2"/>
</dbReference>
<keyword evidence="2" id="KW-0479">Metal-binding</keyword>
<dbReference type="GO" id="GO:0005634">
    <property type="term" value="C:nucleus"/>
    <property type="evidence" value="ECO:0007669"/>
    <property type="project" value="UniProtKB-SubCell"/>
</dbReference>
<evidence type="ECO:0000256" key="4">
    <source>
        <dbReference type="ARBA" id="ARBA00022771"/>
    </source>
</evidence>
<evidence type="ECO:0000259" key="9">
    <source>
        <dbReference type="PROSITE" id="PS50157"/>
    </source>
</evidence>
<dbReference type="GO" id="GO:0008270">
    <property type="term" value="F:zinc ion binding"/>
    <property type="evidence" value="ECO:0007669"/>
    <property type="project" value="UniProtKB-KW"/>
</dbReference>
<dbReference type="PANTHER" id="PTHR23235">
    <property type="entry name" value="KRUEPPEL-LIKE TRANSCRIPTION FACTOR"/>
    <property type="match status" value="1"/>
</dbReference>
<reference evidence="10 11" key="1">
    <citation type="journal article" date="2019" name="Sci. Rep.">
        <title>Comparative genomics of chytrid fungi reveal insights into the obligate biotrophic and pathogenic lifestyle of Synchytrium endobioticum.</title>
        <authorList>
            <person name="van de Vossenberg B.T.L.H."/>
            <person name="Warris S."/>
            <person name="Nguyen H.D.T."/>
            <person name="van Gent-Pelzer M.P.E."/>
            <person name="Joly D.L."/>
            <person name="van de Geest H.C."/>
            <person name="Bonants P.J.M."/>
            <person name="Smith D.S."/>
            <person name="Levesque C.A."/>
            <person name="van der Lee T.A.J."/>
        </authorList>
    </citation>
    <scope>NUCLEOTIDE SEQUENCE [LARGE SCALE GENOMIC DNA]</scope>
    <source>
        <strain evidence="10 11">CBS 675.73</strain>
    </source>
</reference>
<evidence type="ECO:0000256" key="8">
    <source>
        <dbReference type="SAM" id="MobiDB-lite"/>
    </source>
</evidence>
<accession>A0A507FGG5</accession>
<keyword evidence="4 7" id="KW-0863">Zinc-finger</keyword>
<proteinExistence type="predicted"/>
<dbReference type="PROSITE" id="PS00028">
    <property type="entry name" value="ZINC_FINGER_C2H2_1"/>
    <property type="match status" value="2"/>
</dbReference>
<organism evidence="10 11">
    <name type="scientific">Chytriomyces confervae</name>
    <dbReference type="NCBI Taxonomy" id="246404"/>
    <lineage>
        <taxon>Eukaryota</taxon>
        <taxon>Fungi</taxon>
        <taxon>Fungi incertae sedis</taxon>
        <taxon>Chytridiomycota</taxon>
        <taxon>Chytridiomycota incertae sedis</taxon>
        <taxon>Chytridiomycetes</taxon>
        <taxon>Chytridiales</taxon>
        <taxon>Chytriomycetaceae</taxon>
        <taxon>Chytriomyces</taxon>
    </lineage>
</organism>